<dbReference type="EnsemblMetazoa" id="XM_038215897.1">
    <property type="protein sequence ID" value="XP_038071825.1"/>
    <property type="gene ID" value="LOC119740548"/>
</dbReference>
<feature type="transmembrane region" description="Helical" evidence="9">
    <location>
        <begin position="27"/>
        <end position="49"/>
    </location>
</feature>
<dbReference type="PRINTS" id="PR00237">
    <property type="entry name" value="GPCRRHODOPSN"/>
</dbReference>
<dbReference type="PANTHER" id="PTHR24228">
    <property type="entry name" value="B2 BRADYKININ RECEPTOR/ANGIOTENSIN II RECEPTOR"/>
    <property type="match status" value="1"/>
</dbReference>
<dbReference type="RefSeq" id="XP_038071825.1">
    <property type="nucleotide sequence ID" value="XM_038215897.1"/>
</dbReference>
<evidence type="ECO:0000256" key="8">
    <source>
        <dbReference type="ARBA" id="ARBA00023224"/>
    </source>
</evidence>
<dbReference type="GeneID" id="119740548"/>
<evidence type="ECO:0000256" key="3">
    <source>
        <dbReference type="ARBA" id="ARBA00022692"/>
    </source>
</evidence>
<protein>
    <recommendedName>
        <fullName evidence="10">G-protein coupled receptors family 1 profile domain-containing protein</fullName>
    </recommendedName>
</protein>
<dbReference type="GO" id="GO:0005886">
    <property type="term" value="C:plasma membrane"/>
    <property type="evidence" value="ECO:0007669"/>
    <property type="project" value="UniProtKB-SubCell"/>
</dbReference>
<feature type="transmembrane region" description="Helical" evidence="9">
    <location>
        <begin position="347"/>
        <end position="368"/>
    </location>
</feature>
<keyword evidence="4 9" id="KW-1133">Transmembrane helix</keyword>
<feature type="transmembrane region" description="Helical" evidence="9">
    <location>
        <begin position="103"/>
        <end position="122"/>
    </location>
</feature>
<comment type="subcellular location">
    <subcellularLocation>
        <location evidence="1">Cell membrane</location>
        <topology evidence="1">Multi-pass membrane protein</topology>
    </subcellularLocation>
</comment>
<evidence type="ECO:0000259" key="10">
    <source>
        <dbReference type="PROSITE" id="PS50262"/>
    </source>
</evidence>
<dbReference type="Pfam" id="PF00001">
    <property type="entry name" value="7tm_1"/>
    <property type="match status" value="1"/>
</dbReference>
<proteinExistence type="predicted"/>
<keyword evidence="2" id="KW-1003">Cell membrane</keyword>
<keyword evidence="8" id="KW-0807">Transducer</keyword>
<keyword evidence="3 9" id="KW-0812">Transmembrane</keyword>
<keyword evidence="12" id="KW-1185">Reference proteome</keyword>
<dbReference type="CDD" id="cd00637">
    <property type="entry name" value="7tm_classA_rhodopsin-like"/>
    <property type="match status" value="1"/>
</dbReference>
<dbReference type="InterPro" id="IPR000276">
    <property type="entry name" value="GPCR_Rhodpsn"/>
</dbReference>
<feature type="transmembrane region" description="Helical" evidence="9">
    <location>
        <begin position="143"/>
        <end position="164"/>
    </location>
</feature>
<dbReference type="PROSITE" id="PS50262">
    <property type="entry name" value="G_PROTEIN_RECEP_F1_2"/>
    <property type="match status" value="1"/>
</dbReference>
<evidence type="ECO:0000256" key="2">
    <source>
        <dbReference type="ARBA" id="ARBA00022475"/>
    </source>
</evidence>
<feature type="transmembrane region" description="Helical" evidence="9">
    <location>
        <begin position="191"/>
        <end position="216"/>
    </location>
</feature>
<dbReference type="OrthoDB" id="5967390at2759"/>
<dbReference type="PANTHER" id="PTHR24228:SF72">
    <property type="entry name" value="G-PROTEIN COUPLED RECEPTORS FAMILY 1 PROFILE DOMAIN-CONTAINING PROTEIN"/>
    <property type="match status" value="1"/>
</dbReference>
<evidence type="ECO:0000313" key="12">
    <source>
        <dbReference type="Proteomes" id="UP000887568"/>
    </source>
</evidence>
<evidence type="ECO:0000313" key="11">
    <source>
        <dbReference type="EnsemblMetazoa" id="XP_038071825.1"/>
    </source>
</evidence>
<keyword evidence="6 9" id="KW-0472">Membrane</keyword>
<keyword evidence="5" id="KW-0297">G-protein coupled receptor</keyword>
<evidence type="ECO:0000256" key="5">
    <source>
        <dbReference type="ARBA" id="ARBA00023040"/>
    </source>
</evidence>
<dbReference type="AlphaFoldDB" id="A0A914B7P3"/>
<dbReference type="Gene3D" id="1.20.1070.10">
    <property type="entry name" value="Rhodopsin 7-helix transmembrane proteins"/>
    <property type="match status" value="1"/>
</dbReference>
<dbReference type="GO" id="GO:0004930">
    <property type="term" value="F:G protein-coupled receptor activity"/>
    <property type="evidence" value="ECO:0007669"/>
    <property type="project" value="UniProtKB-KW"/>
</dbReference>
<evidence type="ECO:0000256" key="1">
    <source>
        <dbReference type="ARBA" id="ARBA00004651"/>
    </source>
</evidence>
<reference evidence="11" key="1">
    <citation type="submission" date="2022-11" db="UniProtKB">
        <authorList>
            <consortium name="EnsemblMetazoa"/>
        </authorList>
    </citation>
    <scope>IDENTIFICATION</scope>
</reference>
<dbReference type="Proteomes" id="UP000887568">
    <property type="component" value="Unplaced"/>
</dbReference>
<accession>A0A914B7P3</accession>
<evidence type="ECO:0000256" key="7">
    <source>
        <dbReference type="ARBA" id="ARBA00023170"/>
    </source>
</evidence>
<feature type="domain" description="G-protein coupled receptors family 1 profile" evidence="10">
    <location>
        <begin position="40"/>
        <end position="366"/>
    </location>
</feature>
<dbReference type="SUPFAM" id="SSF81321">
    <property type="entry name" value="Family A G protein-coupled receptor-like"/>
    <property type="match status" value="1"/>
</dbReference>
<dbReference type="InterPro" id="IPR017452">
    <property type="entry name" value="GPCR_Rhodpsn_7TM"/>
</dbReference>
<dbReference type="OMA" id="VIRCIML"/>
<keyword evidence="7" id="KW-0675">Receptor</keyword>
<sequence>MSDATPTGEGLSISSVYDSYTEKQLLAALYGLIFVAGVLGNSSVLLAVVLSRKPRTTTNVFVVNLAVADLITCLSLPIMILAVLSENREKLLVSNNLCSFQGFVLIVCIGCSFNNIASIAVYRAMITRQRNRSRLIWLFNRRCVAAMVAINWLIPFAVGILPVVSEFGSYEYDDKLNTCSFNPTDQGSGTFSIILVAIFYPVQLLATFLSYSFILFTVKNYFRRVNVLSDEPPLAVVGGVMRPPSHSQPGTSQQHHLSGSAREAFSASNQELPLTAPILWGGRHRYLPANRPPSHAAAARQPARARPRFRRNLDVTFSLFLVVFFFILCCTPYSVLIALLEDKSQKYVPFLGALLVSNSCINPVIYTARHPDFKAVIRCIMLCRFPKIPMKSAFLLRLLRFQRR</sequence>
<evidence type="ECO:0000256" key="6">
    <source>
        <dbReference type="ARBA" id="ARBA00023136"/>
    </source>
</evidence>
<feature type="transmembrane region" description="Helical" evidence="9">
    <location>
        <begin position="61"/>
        <end position="83"/>
    </location>
</feature>
<organism evidence="11 12">
    <name type="scientific">Patiria miniata</name>
    <name type="common">Bat star</name>
    <name type="synonym">Asterina miniata</name>
    <dbReference type="NCBI Taxonomy" id="46514"/>
    <lineage>
        <taxon>Eukaryota</taxon>
        <taxon>Metazoa</taxon>
        <taxon>Echinodermata</taxon>
        <taxon>Eleutherozoa</taxon>
        <taxon>Asterozoa</taxon>
        <taxon>Asteroidea</taxon>
        <taxon>Valvatacea</taxon>
        <taxon>Valvatida</taxon>
        <taxon>Asterinidae</taxon>
        <taxon>Patiria</taxon>
    </lineage>
</organism>
<evidence type="ECO:0000256" key="4">
    <source>
        <dbReference type="ARBA" id="ARBA00022989"/>
    </source>
</evidence>
<name>A0A914B7P3_PATMI</name>
<feature type="transmembrane region" description="Helical" evidence="9">
    <location>
        <begin position="313"/>
        <end position="335"/>
    </location>
</feature>
<evidence type="ECO:0000256" key="9">
    <source>
        <dbReference type="SAM" id="Phobius"/>
    </source>
</evidence>